<feature type="compositionally biased region" description="Acidic residues" evidence="1">
    <location>
        <begin position="280"/>
        <end position="290"/>
    </location>
</feature>
<dbReference type="EMBL" id="ML979133">
    <property type="protein sequence ID" value="KAF1919573.1"/>
    <property type="molecule type" value="Genomic_DNA"/>
</dbReference>
<dbReference type="Proteomes" id="UP000800096">
    <property type="component" value="Unassembled WGS sequence"/>
</dbReference>
<feature type="domain" description="DUF2293" evidence="2">
    <location>
        <begin position="178"/>
        <end position="261"/>
    </location>
</feature>
<organism evidence="3 4">
    <name type="scientific">Ampelomyces quisqualis</name>
    <name type="common">Powdery mildew agent</name>
    <dbReference type="NCBI Taxonomy" id="50730"/>
    <lineage>
        <taxon>Eukaryota</taxon>
        <taxon>Fungi</taxon>
        <taxon>Dikarya</taxon>
        <taxon>Ascomycota</taxon>
        <taxon>Pezizomycotina</taxon>
        <taxon>Dothideomycetes</taxon>
        <taxon>Pleosporomycetidae</taxon>
        <taxon>Pleosporales</taxon>
        <taxon>Pleosporineae</taxon>
        <taxon>Phaeosphaeriaceae</taxon>
        <taxon>Ampelomyces</taxon>
    </lineage>
</organism>
<protein>
    <recommendedName>
        <fullName evidence="2">DUF2293 domain-containing protein</fullName>
    </recommendedName>
</protein>
<evidence type="ECO:0000313" key="4">
    <source>
        <dbReference type="Proteomes" id="UP000800096"/>
    </source>
</evidence>
<feature type="compositionally biased region" description="Polar residues" evidence="1">
    <location>
        <begin position="360"/>
        <end position="378"/>
    </location>
</feature>
<dbReference type="InterPro" id="IPR018744">
    <property type="entry name" value="DUF2293"/>
</dbReference>
<dbReference type="PANTHER" id="PTHR38113:SF1">
    <property type="entry name" value="DUF2293 DOMAIN-CONTAINING PROTEIN"/>
    <property type="match status" value="1"/>
</dbReference>
<evidence type="ECO:0000259" key="2">
    <source>
        <dbReference type="Pfam" id="PF10056"/>
    </source>
</evidence>
<name>A0A6A5QVR1_AMPQU</name>
<dbReference type="OrthoDB" id="5288828at2759"/>
<reference evidence="3" key="1">
    <citation type="journal article" date="2020" name="Stud. Mycol.">
        <title>101 Dothideomycetes genomes: a test case for predicting lifestyles and emergence of pathogens.</title>
        <authorList>
            <person name="Haridas S."/>
            <person name="Albert R."/>
            <person name="Binder M."/>
            <person name="Bloem J."/>
            <person name="Labutti K."/>
            <person name="Salamov A."/>
            <person name="Andreopoulos B."/>
            <person name="Baker S."/>
            <person name="Barry K."/>
            <person name="Bills G."/>
            <person name="Bluhm B."/>
            <person name="Cannon C."/>
            <person name="Castanera R."/>
            <person name="Culley D."/>
            <person name="Daum C."/>
            <person name="Ezra D."/>
            <person name="Gonzalez J."/>
            <person name="Henrissat B."/>
            <person name="Kuo A."/>
            <person name="Liang C."/>
            <person name="Lipzen A."/>
            <person name="Lutzoni F."/>
            <person name="Magnuson J."/>
            <person name="Mondo S."/>
            <person name="Nolan M."/>
            <person name="Ohm R."/>
            <person name="Pangilinan J."/>
            <person name="Park H.-J."/>
            <person name="Ramirez L."/>
            <person name="Alfaro M."/>
            <person name="Sun H."/>
            <person name="Tritt A."/>
            <person name="Yoshinaga Y."/>
            <person name="Zwiers L.-H."/>
            <person name="Turgeon B."/>
            <person name="Goodwin S."/>
            <person name="Spatafora J."/>
            <person name="Crous P."/>
            <person name="Grigoriev I."/>
        </authorList>
    </citation>
    <scope>NUCLEOTIDE SEQUENCE</scope>
    <source>
        <strain evidence="3">HMLAC05119</strain>
    </source>
</reference>
<evidence type="ECO:0000256" key="1">
    <source>
        <dbReference type="SAM" id="MobiDB-lite"/>
    </source>
</evidence>
<dbReference type="PANTHER" id="PTHR38113">
    <property type="match status" value="1"/>
</dbReference>
<keyword evidence="4" id="KW-1185">Reference proteome</keyword>
<gene>
    <name evidence="3" type="ORF">BDU57DRAFT_442965</name>
</gene>
<dbReference type="AlphaFoldDB" id="A0A6A5QVR1"/>
<dbReference type="Pfam" id="PF10056">
    <property type="entry name" value="DUF2293"/>
    <property type="match status" value="1"/>
</dbReference>
<sequence length="398" mass="45408">MTRVRHARPQHAAHRSIALDQTRAVVKKKKPYKIVLEAVTQEKKKLHSILTYASNAPKGFGFIPAGHPEVTEWCKEQCRQRNLDVHIVSAKPKNKMHADPEKLSHHVHRVGHHFPIEIVTLACSKFGYVYDEEHGLRKDKSRERTNWIAQGVEDYSSRQLLHGGPTTETESKEHTRGAVREMFPKIPEADLDSIVNHAFEEGTNRVGNAKELSLARRVQLAVVAHIRHVYTDYDKMLKTGSWMQARQNVEHVSLAKLKEWRDEAGEQSNEIEDTFREVIVLDDDDDESSDEGSLSTPDEREQSMEIVSSRATARDLQPETYANYPRMDVHTTRSLPRRTIVVQRYPAPHDVRPRAPSHRLSASQPTPRHAPQHTTTSDARPLARNESPSVTHSRLLDP</sequence>
<accession>A0A6A5QVR1</accession>
<proteinExistence type="predicted"/>
<feature type="region of interest" description="Disordered" evidence="1">
    <location>
        <begin position="280"/>
        <end position="398"/>
    </location>
</feature>
<evidence type="ECO:0000313" key="3">
    <source>
        <dbReference type="EMBL" id="KAF1919573.1"/>
    </source>
</evidence>